<dbReference type="RefSeq" id="WP_181376926.1">
    <property type="nucleotide sequence ID" value="NZ_BDQX01000390.1"/>
</dbReference>
<dbReference type="SMART" id="SM00387">
    <property type="entry name" value="HATPase_c"/>
    <property type="match status" value="1"/>
</dbReference>
<sequence>MNKQTVPLPSSRSLKNRLVLFFTIMVLAPLVSILILYLSNVYPLLNQRIENEIQNNLKQFATSLQGTLESLNYATQRFAFADSVGSKLGEWLTSDDLYEKSKLTREITSELNLISITNPVIGLTFYYDESSESLVFAMPQVREFRLDELPVMSKTLSITYFRPHRSLDRFNHRNVLSVIRRVDLPENKHVMIYAETSYNFTQNILETDRTDRPHLIVDDTGIVIYTEEEKAFPLGSRLALGGTKKIRSAGYYLFNEPAYTGWRVVSLVPSGSYHKEINRWLLQVGVILLLSLVVGLILARVIWRMVYDPLRRINSGFQLVGTGDLSTPIASTRIVEFDQLLRHFEKMRLRIRQLLEDIAIKERRRADFETEKLLYQINPHFIHNTLDTIRWLARVKGNNEIDELASSLNKLLYYNLGKKGNMSTVAEEIEALQDYLALQRVRYDFEFQVSVQAEPEVLQFSIPRFILQPLVENSLYHGNLGEDGVIAVTIRRLPGEPVFTITVRDNGAGMTQPKLDMLMQDGLGTDGKIGLGIGTYYVRKVLENQFGQSADFGIESVEGEGTCVYLKLPIRQEGT</sequence>
<protein>
    <recommendedName>
        <fullName evidence="3">histidine kinase</fullName>
        <ecNumber evidence="3">2.7.13.3</ecNumber>
    </recommendedName>
</protein>
<dbReference type="InterPro" id="IPR004358">
    <property type="entry name" value="Sig_transdc_His_kin-like_C"/>
</dbReference>
<evidence type="ECO:0000259" key="14">
    <source>
        <dbReference type="PROSITE" id="PS50109"/>
    </source>
</evidence>
<evidence type="ECO:0000256" key="9">
    <source>
        <dbReference type="ARBA" id="ARBA00022840"/>
    </source>
</evidence>
<dbReference type="PANTHER" id="PTHR34220:SF7">
    <property type="entry name" value="SENSOR HISTIDINE KINASE YPDA"/>
    <property type="match status" value="1"/>
</dbReference>
<dbReference type="EC" id="2.7.13.3" evidence="3"/>
<proteinExistence type="predicted"/>
<evidence type="ECO:0000313" key="17">
    <source>
        <dbReference type="Proteomes" id="UP000245202"/>
    </source>
</evidence>
<feature type="transmembrane region" description="Helical" evidence="13">
    <location>
        <begin position="18"/>
        <end position="38"/>
    </location>
</feature>
<evidence type="ECO:0000256" key="12">
    <source>
        <dbReference type="SAM" id="Coils"/>
    </source>
</evidence>
<keyword evidence="5" id="KW-0597">Phosphoprotein</keyword>
<keyword evidence="9" id="KW-0067">ATP-binding</keyword>
<feature type="coiled-coil region" evidence="12">
    <location>
        <begin position="344"/>
        <end position="371"/>
    </location>
</feature>
<dbReference type="InterPro" id="IPR003594">
    <property type="entry name" value="HATPase_dom"/>
</dbReference>
<dbReference type="Pfam" id="PF06580">
    <property type="entry name" value="His_kinase"/>
    <property type="match status" value="1"/>
</dbReference>
<evidence type="ECO:0000256" key="8">
    <source>
        <dbReference type="ARBA" id="ARBA00022777"/>
    </source>
</evidence>
<keyword evidence="11 13" id="KW-0472">Membrane</keyword>
<organism evidence="16 17">
    <name type="scientific">Paenibacillus agaridevorans</name>
    <dbReference type="NCBI Taxonomy" id="171404"/>
    <lineage>
        <taxon>Bacteria</taxon>
        <taxon>Bacillati</taxon>
        <taxon>Bacillota</taxon>
        <taxon>Bacilli</taxon>
        <taxon>Bacillales</taxon>
        <taxon>Paenibacillaceae</taxon>
        <taxon>Paenibacillus</taxon>
    </lineage>
</organism>
<name>A0A2R5EYK6_9BACL</name>
<keyword evidence="4" id="KW-1003">Cell membrane</keyword>
<comment type="caution">
    <text evidence="16">The sequence shown here is derived from an EMBL/GenBank/DDBJ whole genome shotgun (WGS) entry which is preliminary data.</text>
</comment>
<evidence type="ECO:0000256" key="2">
    <source>
        <dbReference type="ARBA" id="ARBA00004651"/>
    </source>
</evidence>
<dbReference type="EMBL" id="BDQX01000390">
    <property type="protein sequence ID" value="GBG11205.1"/>
    <property type="molecule type" value="Genomic_DNA"/>
</dbReference>
<evidence type="ECO:0000259" key="15">
    <source>
        <dbReference type="PROSITE" id="PS50885"/>
    </source>
</evidence>
<dbReference type="InterPro" id="IPR036890">
    <property type="entry name" value="HATPase_C_sf"/>
</dbReference>
<dbReference type="InterPro" id="IPR003660">
    <property type="entry name" value="HAMP_dom"/>
</dbReference>
<comment type="subcellular location">
    <subcellularLocation>
        <location evidence="2">Cell membrane</location>
        <topology evidence="2">Multi-pass membrane protein</topology>
    </subcellularLocation>
</comment>
<evidence type="ECO:0000313" key="16">
    <source>
        <dbReference type="EMBL" id="GBG11205.1"/>
    </source>
</evidence>
<comment type="catalytic activity">
    <reaction evidence="1">
        <text>ATP + protein L-histidine = ADP + protein N-phospho-L-histidine.</text>
        <dbReference type="EC" id="2.7.13.3"/>
    </reaction>
</comment>
<evidence type="ECO:0000256" key="11">
    <source>
        <dbReference type="ARBA" id="ARBA00023136"/>
    </source>
</evidence>
<dbReference type="GO" id="GO:0005886">
    <property type="term" value="C:plasma membrane"/>
    <property type="evidence" value="ECO:0007669"/>
    <property type="project" value="UniProtKB-SubCell"/>
</dbReference>
<evidence type="ECO:0000256" key="4">
    <source>
        <dbReference type="ARBA" id="ARBA00022475"/>
    </source>
</evidence>
<feature type="domain" description="HAMP" evidence="15">
    <location>
        <begin position="304"/>
        <end position="356"/>
    </location>
</feature>
<feature type="domain" description="Histidine kinase" evidence="14">
    <location>
        <begin position="466"/>
        <end position="572"/>
    </location>
</feature>
<evidence type="ECO:0000256" key="10">
    <source>
        <dbReference type="ARBA" id="ARBA00023012"/>
    </source>
</evidence>
<reference evidence="16 17" key="1">
    <citation type="submission" date="2017-08" db="EMBL/GenBank/DDBJ databases">
        <title>Substantial Increase in Enzyme Production by Combined Drug-Resistance Mutations in Paenibacillus agaridevorans.</title>
        <authorList>
            <person name="Tanaka Y."/>
            <person name="Funane K."/>
            <person name="Hosaka T."/>
            <person name="Shiwa Y."/>
            <person name="Fujita N."/>
            <person name="Miyazaki T."/>
            <person name="Yoshikawa H."/>
            <person name="Murakami K."/>
            <person name="Kasahara K."/>
            <person name="Inaoka T."/>
            <person name="Hiraga Y."/>
            <person name="Ochi K."/>
        </authorList>
    </citation>
    <scope>NUCLEOTIDE SEQUENCE [LARGE SCALE GENOMIC DNA]</scope>
    <source>
        <strain evidence="16 17">T-3040</strain>
    </source>
</reference>
<evidence type="ECO:0000256" key="7">
    <source>
        <dbReference type="ARBA" id="ARBA00022741"/>
    </source>
</evidence>
<feature type="transmembrane region" description="Helical" evidence="13">
    <location>
        <begin position="280"/>
        <end position="303"/>
    </location>
</feature>
<evidence type="ECO:0000256" key="1">
    <source>
        <dbReference type="ARBA" id="ARBA00000085"/>
    </source>
</evidence>
<dbReference type="SUPFAM" id="SSF55874">
    <property type="entry name" value="ATPase domain of HSP90 chaperone/DNA topoisomerase II/histidine kinase"/>
    <property type="match status" value="1"/>
</dbReference>
<dbReference type="InterPro" id="IPR050640">
    <property type="entry name" value="Bact_2-comp_sensor_kinase"/>
</dbReference>
<dbReference type="InterPro" id="IPR005467">
    <property type="entry name" value="His_kinase_dom"/>
</dbReference>
<dbReference type="PROSITE" id="PS50885">
    <property type="entry name" value="HAMP"/>
    <property type="match status" value="1"/>
</dbReference>
<gene>
    <name evidence="16" type="ORF">PAT3040_05997</name>
</gene>
<dbReference type="Gene3D" id="3.30.565.10">
    <property type="entry name" value="Histidine kinase-like ATPase, C-terminal domain"/>
    <property type="match status" value="1"/>
</dbReference>
<dbReference type="CDD" id="cd06225">
    <property type="entry name" value="HAMP"/>
    <property type="match status" value="1"/>
</dbReference>
<keyword evidence="7" id="KW-0547">Nucleotide-binding</keyword>
<evidence type="ECO:0000256" key="5">
    <source>
        <dbReference type="ARBA" id="ARBA00022553"/>
    </source>
</evidence>
<evidence type="ECO:0000256" key="3">
    <source>
        <dbReference type="ARBA" id="ARBA00012438"/>
    </source>
</evidence>
<dbReference type="InterPro" id="IPR010559">
    <property type="entry name" value="Sig_transdc_His_kin_internal"/>
</dbReference>
<dbReference type="Pfam" id="PF02518">
    <property type="entry name" value="HATPase_c"/>
    <property type="match status" value="1"/>
</dbReference>
<evidence type="ECO:0000256" key="13">
    <source>
        <dbReference type="SAM" id="Phobius"/>
    </source>
</evidence>
<keyword evidence="8 16" id="KW-0418">Kinase</keyword>
<dbReference type="PANTHER" id="PTHR34220">
    <property type="entry name" value="SENSOR HISTIDINE KINASE YPDA"/>
    <property type="match status" value="1"/>
</dbReference>
<keyword evidence="13" id="KW-0812">Transmembrane</keyword>
<dbReference type="PROSITE" id="PS50109">
    <property type="entry name" value="HIS_KIN"/>
    <property type="match status" value="1"/>
</dbReference>
<keyword evidence="10" id="KW-0902">Two-component regulatory system</keyword>
<dbReference type="AlphaFoldDB" id="A0A2R5EYK6"/>
<dbReference type="Pfam" id="PF00672">
    <property type="entry name" value="HAMP"/>
    <property type="match status" value="1"/>
</dbReference>
<accession>A0A2R5EYK6</accession>
<dbReference type="Gene3D" id="6.10.340.10">
    <property type="match status" value="1"/>
</dbReference>
<keyword evidence="6" id="KW-0808">Transferase</keyword>
<dbReference type="SUPFAM" id="SSF158472">
    <property type="entry name" value="HAMP domain-like"/>
    <property type="match status" value="1"/>
</dbReference>
<keyword evidence="12" id="KW-0175">Coiled coil</keyword>
<dbReference type="SMART" id="SM00304">
    <property type="entry name" value="HAMP"/>
    <property type="match status" value="1"/>
</dbReference>
<dbReference type="GO" id="GO:0000155">
    <property type="term" value="F:phosphorelay sensor kinase activity"/>
    <property type="evidence" value="ECO:0007669"/>
    <property type="project" value="InterPro"/>
</dbReference>
<dbReference type="GO" id="GO:0005524">
    <property type="term" value="F:ATP binding"/>
    <property type="evidence" value="ECO:0007669"/>
    <property type="project" value="UniProtKB-KW"/>
</dbReference>
<keyword evidence="17" id="KW-1185">Reference proteome</keyword>
<dbReference type="Proteomes" id="UP000245202">
    <property type="component" value="Unassembled WGS sequence"/>
</dbReference>
<keyword evidence="13" id="KW-1133">Transmembrane helix</keyword>
<evidence type="ECO:0000256" key="6">
    <source>
        <dbReference type="ARBA" id="ARBA00022679"/>
    </source>
</evidence>
<dbReference type="PRINTS" id="PR00344">
    <property type="entry name" value="BCTRLSENSOR"/>
</dbReference>